<protein>
    <recommendedName>
        <fullName evidence="6">WD40 repeat domain-containing protein</fullName>
    </recommendedName>
</protein>
<evidence type="ECO:0000256" key="1">
    <source>
        <dbReference type="ARBA" id="ARBA00022574"/>
    </source>
</evidence>
<dbReference type="Gene3D" id="2.130.10.10">
    <property type="entry name" value="YVTN repeat-like/Quinoprotein amine dehydrogenase"/>
    <property type="match status" value="2"/>
</dbReference>
<dbReference type="AlphaFoldDB" id="A0AA96WR34"/>
<name>A0AA96WR34_9CYAN</name>
<dbReference type="SMART" id="SM00320">
    <property type="entry name" value="WD40"/>
    <property type="match status" value="6"/>
</dbReference>
<dbReference type="PANTHER" id="PTHR44129">
    <property type="entry name" value="WD REPEAT-CONTAINING PROTEIN POP1"/>
    <property type="match status" value="1"/>
</dbReference>
<dbReference type="PROSITE" id="PS50294">
    <property type="entry name" value="WD_REPEATS_REGION"/>
    <property type="match status" value="2"/>
</dbReference>
<evidence type="ECO:0000313" key="5">
    <source>
        <dbReference type="EMBL" id="WNZ27935.1"/>
    </source>
</evidence>
<evidence type="ECO:0000313" key="4">
    <source>
        <dbReference type="EMBL" id="WNZ27921.1"/>
    </source>
</evidence>
<accession>A0AA96WR34</accession>
<dbReference type="PROSITE" id="PS50082">
    <property type="entry name" value="WD_REPEATS_2"/>
    <property type="match status" value="2"/>
</dbReference>
<keyword evidence="1 3" id="KW-0853">WD repeat</keyword>
<dbReference type="InterPro" id="IPR015943">
    <property type="entry name" value="WD40/YVTN_repeat-like_dom_sf"/>
</dbReference>
<dbReference type="InterPro" id="IPR020472">
    <property type="entry name" value="WD40_PAC1"/>
</dbReference>
<sequence length="356" mass="37937">MTAVAFSADGQSLITGSNGGNVRLWTRQGEWIGRLDPPHQGAVTAVASQAATLVSAGEDGRIYLWNAKGERLGYLWAGAKVSAMRVSQSGQRIFVADQQRHQVFLWNGAAGQWSQFLLGQTPRVRSADLSADNALVAQGLANGTIQLSPLAAPASALPAQPLRGHSGAVTTVLFSPDQQTLVSGGSDGTVRLWDVADATLLTRFHLQEWSAQPLQTVALSPDGNQIAIRDGSGQIQIRNRHQPLLAAIEGPAQSALHLRWSADSQTLAVQSGSSLSLWTLNGEVVRRIPLARQPPLDSFALSPTGEHLLTVSPAGMQLWHLPAPDKPEQSGQALGQPIPLTQAPHYMPLARMDATR</sequence>
<evidence type="ECO:0008006" key="6">
    <source>
        <dbReference type="Google" id="ProtNLM"/>
    </source>
</evidence>
<dbReference type="SUPFAM" id="SSF50978">
    <property type="entry name" value="WD40 repeat-like"/>
    <property type="match status" value="1"/>
</dbReference>
<dbReference type="PRINTS" id="PR00320">
    <property type="entry name" value="GPROTEINBRPT"/>
</dbReference>
<organism evidence="4">
    <name type="scientific">Leptolyngbya sp. NK1-12</name>
    <dbReference type="NCBI Taxonomy" id="2547451"/>
    <lineage>
        <taxon>Bacteria</taxon>
        <taxon>Bacillati</taxon>
        <taxon>Cyanobacteriota</taxon>
        <taxon>Cyanophyceae</taxon>
        <taxon>Leptolyngbyales</taxon>
        <taxon>Leptolyngbyaceae</taxon>
        <taxon>Leptolyngbya group</taxon>
        <taxon>Leptolyngbya</taxon>
    </lineage>
</organism>
<evidence type="ECO:0000256" key="2">
    <source>
        <dbReference type="ARBA" id="ARBA00022737"/>
    </source>
</evidence>
<dbReference type="EMBL" id="CP053587">
    <property type="protein sequence ID" value="WNZ27921.1"/>
    <property type="molecule type" value="Genomic_DNA"/>
</dbReference>
<dbReference type="InterPro" id="IPR050349">
    <property type="entry name" value="WD_LIS1/nudF_dynein_reg"/>
</dbReference>
<feature type="repeat" description="WD" evidence="3">
    <location>
        <begin position="1"/>
        <end position="25"/>
    </location>
</feature>
<dbReference type="RefSeq" id="WP_316436463.1">
    <property type="nucleotide sequence ID" value="NZ_CP053587.1"/>
</dbReference>
<dbReference type="InterPro" id="IPR036322">
    <property type="entry name" value="WD40_repeat_dom_sf"/>
</dbReference>
<dbReference type="InterPro" id="IPR001680">
    <property type="entry name" value="WD40_rpt"/>
</dbReference>
<dbReference type="Pfam" id="PF00400">
    <property type="entry name" value="WD40"/>
    <property type="match status" value="3"/>
</dbReference>
<feature type="repeat" description="WD" evidence="3">
    <location>
        <begin position="162"/>
        <end position="203"/>
    </location>
</feature>
<dbReference type="EMBL" id="CP053587">
    <property type="protein sequence ID" value="WNZ27935.1"/>
    <property type="molecule type" value="Genomic_DNA"/>
</dbReference>
<reference evidence="4" key="1">
    <citation type="submission" date="2020-05" db="EMBL/GenBank/DDBJ databases">
        <authorList>
            <person name="Zhu T."/>
            <person name="Keshari N."/>
            <person name="Lu X."/>
        </authorList>
    </citation>
    <scope>NUCLEOTIDE SEQUENCE</scope>
    <source>
        <strain evidence="4">NK1-12</strain>
    </source>
</reference>
<dbReference type="InterPro" id="IPR019775">
    <property type="entry name" value="WD40_repeat_CS"/>
</dbReference>
<proteinExistence type="predicted"/>
<dbReference type="PROSITE" id="PS00678">
    <property type="entry name" value="WD_REPEATS_1"/>
    <property type="match status" value="1"/>
</dbReference>
<gene>
    <name evidence="5" type="ORF">HJG54_28460</name>
    <name evidence="4" type="ORF">HJG54_34455</name>
</gene>
<evidence type="ECO:0000256" key="3">
    <source>
        <dbReference type="PROSITE-ProRule" id="PRU00221"/>
    </source>
</evidence>
<keyword evidence="2" id="KW-0677">Repeat</keyword>